<dbReference type="Gene3D" id="1.10.10.10">
    <property type="entry name" value="Winged helix-like DNA-binding domain superfamily/Winged helix DNA-binding domain"/>
    <property type="match status" value="1"/>
</dbReference>
<protein>
    <submittedName>
        <fullName evidence="6">Disease resistance protein RPM1</fullName>
    </submittedName>
</protein>
<reference evidence="6" key="1">
    <citation type="journal article" date="2013" name="Nature">
        <title>Draft genome of the wheat A-genome progenitor Triticum urartu.</title>
        <authorList>
            <person name="Ling H.Q."/>
            <person name="Zhao S."/>
            <person name="Liu D."/>
            <person name="Wang J."/>
            <person name="Sun H."/>
            <person name="Zhang C."/>
            <person name="Fan H."/>
            <person name="Li D."/>
            <person name="Dong L."/>
            <person name="Tao Y."/>
            <person name="Gao C."/>
            <person name="Wu H."/>
            <person name="Li Y."/>
            <person name="Cui Y."/>
            <person name="Guo X."/>
            <person name="Zheng S."/>
            <person name="Wang B."/>
            <person name="Yu K."/>
            <person name="Liang Q."/>
            <person name="Yang W."/>
            <person name="Lou X."/>
            <person name="Chen J."/>
            <person name="Feng M."/>
            <person name="Jian J."/>
            <person name="Zhang X."/>
            <person name="Luo G."/>
            <person name="Jiang Y."/>
            <person name="Liu J."/>
            <person name="Wang Z."/>
            <person name="Sha Y."/>
            <person name="Zhang B."/>
            <person name="Wu H."/>
            <person name="Tang D."/>
            <person name="Shen Q."/>
            <person name="Xue P."/>
            <person name="Zou S."/>
            <person name="Wang X."/>
            <person name="Liu X."/>
            <person name="Wang F."/>
            <person name="Yang Y."/>
            <person name="An X."/>
            <person name="Dong Z."/>
            <person name="Zhang K."/>
            <person name="Zhang X."/>
            <person name="Luo M.C."/>
            <person name="Dvorak J."/>
            <person name="Tong Y."/>
            <person name="Wang J."/>
            <person name="Yang H."/>
            <person name="Li Z."/>
            <person name="Wang D."/>
            <person name="Zhang A."/>
            <person name="Wang J."/>
        </authorList>
    </citation>
    <scope>NUCLEOTIDE SEQUENCE</scope>
</reference>
<dbReference type="PANTHER" id="PTHR23155:SF1228">
    <property type="entry name" value="NB-ARC DOMAIN CONTAINING PROTEIN, EXPRESSED"/>
    <property type="match status" value="1"/>
</dbReference>
<dbReference type="EMBL" id="KD053535">
    <property type="protein sequence ID" value="EMS64685.1"/>
    <property type="molecule type" value="Genomic_DNA"/>
</dbReference>
<keyword evidence="1" id="KW-0677">Repeat</keyword>
<feature type="domain" description="NB-ARC" evidence="3">
    <location>
        <begin position="37"/>
        <end position="206"/>
    </location>
</feature>
<dbReference type="eggNOG" id="KOG4658">
    <property type="taxonomic scope" value="Eukaryota"/>
</dbReference>
<dbReference type="InterPro" id="IPR058922">
    <property type="entry name" value="WHD_DRP"/>
</dbReference>
<evidence type="ECO:0000256" key="2">
    <source>
        <dbReference type="ARBA" id="ARBA00022821"/>
    </source>
</evidence>
<dbReference type="SUPFAM" id="SSF52058">
    <property type="entry name" value="L domain-like"/>
    <property type="match status" value="1"/>
</dbReference>
<dbReference type="GO" id="GO:0043531">
    <property type="term" value="F:ADP binding"/>
    <property type="evidence" value="ECO:0007669"/>
    <property type="project" value="InterPro"/>
</dbReference>
<keyword evidence="2" id="KW-0611">Plant defense</keyword>
<dbReference type="InterPro" id="IPR032675">
    <property type="entry name" value="LRR_dom_sf"/>
</dbReference>
<dbReference type="PRINTS" id="PR00364">
    <property type="entry name" value="DISEASERSIST"/>
</dbReference>
<dbReference type="Pfam" id="PF23598">
    <property type="entry name" value="LRR_14"/>
    <property type="match status" value="1"/>
</dbReference>
<dbReference type="PANTHER" id="PTHR23155">
    <property type="entry name" value="DISEASE RESISTANCE PROTEIN RP"/>
    <property type="match status" value="1"/>
</dbReference>
<organism evidence="6">
    <name type="scientific">Triticum urartu</name>
    <name type="common">Red wild einkorn</name>
    <name type="synonym">Crithodium urartu</name>
    <dbReference type="NCBI Taxonomy" id="4572"/>
    <lineage>
        <taxon>Eukaryota</taxon>
        <taxon>Viridiplantae</taxon>
        <taxon>Streptophyta</taxon>
        <taxon>Embryophyta</taxon>
        <taxon>Tracheophyta</taxon>
        <taxon>Spermatophyta</taxon>
        <taxon>Magnoliopsida</taxon>
        <taxon>Liliopsida</taxon>
        <taxon>Poales</taxon>
        <taxon>Poaceae</taxon>
        <taxon>BOP clade</taxon>
        <taxon>Pooideae</taxon>
        <taxon>Triticodae</taxon>
        <taxon>Triticeae</taxon>
        <taxon>Triticinae</taxon>
        <taxon>Triticum</taxon>
    </lineage>
</organism>
<evidence type="ECO:0000256" key="1">
    <source>
        <dbReference type="ARBA" id="ARBA00022737"/>
    </source>
</evidence>
<sequence length="750" mass="84901">MTLGVLDVFAAHKRLDACHKNEEENELVCIDEPRDVLIKMLTEGDDISMKQNKIVSIVGHGGLGKTTLAQVVYHQLKPQFDCGAFVRVPLEPADMVKFFTEMFHQLIGVENHTNINEEANDIRQLVSQIREFLVNKRYLVVIDDLWNEDDWQIISSSLTNNDYGSRVITTTRVNDIAKLCCSGCDESIYEVHYLGYEYSRLLFFKHYFRHVASWPNAPGDIFLFGILKMCSGTPSAIISIASLLTTKVTPTKPWQEMMYSVYFSWKQTPHSLGSESENITGFELFREIISLIYAHLPCALKDCLLYMAVHARNQIIHRTTMVRKWIAEGFISENVRHSREEVASGYFDELINRNFIRLSEYDNYSREEMYEVNQMVLYALRQISEKEKIATVLSDVGISREYAHYFRLSVQCSSGSELSVDTEAMKPDGNIRSVTIAGPAEFYLNNDLVYLRVLDLDGCKDLEKSAMDHICQMTLLKQTEISNLPPEIGKLQQLKTLDAGQTKLSCLPAEIGKLQNLETLDVRQTQVKELPKEIVRLPKLAHLYFGHSSSGQRVKLPVGSDQLNSVKALGTVDPREWSESAMQEISGLTGVTELEVVLYDQPSDKDRNDKLLSSIGKCANLEYLIIYGDYIPSDELPLSTNFSSLERLKVAGRFGKVPRWLAGLTTLRKLDIRVCKLDQDDLMILGGLPALSTLALICIYRKKAEQTIPPGFPSVEVFSFDSYVPWVTFEQGAIYAETEKPPPEALCLPS</sequence>
<dbReference type="InterPro" id="IPR044974">
    <property type="entry name" value="Disease_R_plants"/>
</dbReference>
<dbReference type="Pfam" id="PF00931">
    <property type="entry name" value="NB-ARC"/>
    <property type="match status" value="1"/>
</dbReference>
<dbReference type="InterPro" id="IPR027417">
    <property type="entry name" value="P-loop_NTPase"/>
</dbReference>
<dbReference type="InterPro" id="IPR002182">
    <property type="entry name" value="NB-ARC"/>
</dbReference>
<accession>M8AIA5</accession>
<evidence type="ECO:0000259" key="4">
    <source>
        <dbReference type="Pfam" id="PF23559"/>
    </source>
</evidence>
<dbReference type="Gene3D" id="3.40.50.300">
    <property type="entry name" value="P-loop containing nucleotide triphosphate hydrolases"/>
    <property type="match status" value="1"/>
</dbReference>
<gene>
    <name evidence="6" type="ORF">TRIUR3_01265</name>
</gene>
<dbReference type="Pfam" id="PF23559">
    <property type="entry name" value="WHD_DRP"/>
    <property type="match status" value="1"/>
</dbReference>
<dbReference type="STRING" id="4572.M8AIA5"/>
<dbReference type="GO" id="GO:0098542">
    <property type="term" value="P:defense response to other organism"/>
    <property type="evidence" value="ECO:0007669"/>
    <property type="project" value="TreeGrafter"/>
</dbReference>
<dbReference type="OMA" id="MPLAHHD"/>
<dbReference type="AlphaFoldDB" id="M8AIA5"/>
<feature type="domain" description="Disease resistance protein winged helix" evidence="4">
    <location>
        <begin position="313"/>
        <end position="376"/>
    </location>
</feature>
<dbReference type="SUPFAM" id="SSF52540">
    <property type="entry name" value="P-loop containing nucleoside triphosphate hydrolases"/>
    <property type="match status" value="1"/>
</dbReference>
<name>M8AIA5_TRIUA</name>
<dbReference type="InterPro" id="IPR036388">
    <property type="entry name" value="WH-like_DNA-bd_sf"/>
</dbReference>
<dbReference type="InterPro" id="IPR055414">
    <property type="entry name" value="LRR_R13L4/SHOC2-like"/>
</dbReference>
<evidence type="ECO:0000259" key="3">
    <source>
        <dbReference type="Pfam" id="PF00931"/>
    </source>
</evidence>
<evidence type="ECO:0000259" key="5">
    <source>
        <dbReference type="Pfam" id="PF23598"/>
    </source>
</evidence>
<feature type="domain" description="Disease resistance R13L4/SHOC-2-like LRR" evidence="5">
    <location>
        <begin position="501"/>
        <end position="734"/>
    </location>
</feature>
<evidence type="ECO:0000313" key="6">
    <source>
        <dbReference type="EMBL" id="EMS64685.1"/>
    </source>
</evidence>
<dbReference type="Gene3D" id="3.80.10.10">
    <property type="entry name" value="Ribonuclease Inhibitor"/>
    <property type="match status" value="1"/>
</dbReference>
<proteinExistence type="predicted"/>